<dbReference type="SUPFAM" id="SSF55174">
    <property type="entry name" value="Alpha-L RNA-binding motif"/>
    <property type="match status" value="1"/>
</dbReference>
<dbReference type="Pfam" id="PF01728">
    <property type="entry name" value="FtsJ"/>
    <property type="match status" value="1"/>
</dbReference>
<gene>
    <name evidence="4" type="ORF">UFOPK1767_00513</name>
</gene>
<dbReference type="InterPro" id="IPR002942">
    <property type="entry name" value="S4_RNA-bd"/>
</dbReference>
<dbReference type="CDD" id="cd02440">
    <property type="entry name" value="AdoMet_MTases"/>
    <property type="match status" value="1"/>
</dbReference>
<dbReference type="PANTHER" id="PTHR32319">
    <property type="entry name" value="BACTERIAL HEMOLYSIN-LIKE PROTEIN"/>
    <property type="match status" value="1"/>
</dbReference>
<reference evidence="4" key="1">
    <citation type="submission" date="2020-05" db="EMBL/GenBank/DDBJ databases">
        <authorList>
            <person name="Chiriac C."/>
            <person name="Salcher M."/>
            <person name="Ghai R."/>
            <person name="Kavagutti S V."/>
        </authorList>
    </citation>
    <scope>NUCLEOTIDE SEQUENCE</scope>
</reference>
<sequence length="268" mass="28804">MSNPAEPTRLDLALVERGLAESRTRAARLIEAGSVRVDERIVTKTGHKVASSAVLTVTALDRWVARSANKLLGACERFCIDFRGRTVLDIGASTGGFTEVALFRGAGRVVALDVGHGQLHPTLRTNFRVHVVEGVNARDLSREVVDGWDVGSIDDVVMDVSFISVTMILPALVTALGTDFRYVILVKPQFEVGKGNVHEGIVRDDAKRDAALVTVCDAIVALGLPISGIMASPIDGEHGNREAIVYGDPARPLNAREWTDQARSTWGG</sequence>
<organism evidence="4">
    <name type="scientific">freshwater metagenome</name>
    <dbReference type="NCBI Taxonomy" id="449393"/>
    <lineage>
        <taxon>unclassified sequences</taxon>
        <taxon>metagenomes</taxon>
        <taxon>ecological metagenomes</taxon>
    </lineage>
</organism>
<dbReference type="PIRSF" id="PIRSF005578">
    <property type="entry name" value="TlyA"/>
    <property type="match status" value="1"/>
</dbReference>
<evidence type="ECO:0000256" key="1">
    <source>
        <dbReference type="ARBA" id="ARBA00022884"/>
    </source>
</evidence>
<accession>A0A6J6FA14</accession>
<dbReference type="Pfam" id="PF01479">
    <property type="entry name" value="S4"/>
    <property type="match status" value="1"/>
</dbReference>
<name>A0A6J6FA14_9ZZZZ</name>
<dbReference type="PROSITE" id="PS50889">
    <property type="entry name" value="S4"/>
    <property type="match status" value="1"/>
</dbReference>
<dbReference type="AlphaFoldDB" id="A0A6J6FA14"/>
<evidence type="ECO:0000256" key="2">
    <source>
        <dbReference type="ARBA" id="ARBA00029460"/>
    </source>
</evidence>
<evidence type="ECO:0000259" key="3">
    <source>
        <dbReference type="SMART" id="SM00363"/>
    </source>
</evidence>
<keyword evidence="1" id="KW-0694">RNA-binding</keyword>
<feature type="domain" description="RNA-binding S4" evidence="3">
    <location>
        <begin position="8"/>
        <end position="69"/>
    </location>
</feature>
<dbReference type="InterPro" id="IPR004538">
    <property type="entry name" value="Hemolysin_A/TlyA"/>
</dbReference>
<dbReference type="EMBL" id="CAEZTZ010000051">
    <property type="protein sequence ID" value="CAB4584033.1"/>
    <property type="molecule type" value="Genomic_DNA"/>
</dbReference>
<dbReference type="Gene3D" id="3.40.50.150">
    <property type="entry name" value="Vaccinia Virus protein VP39"/>
    <property type="match status" value="1"/>
</dbReference>
<dbReference type="SUPFAM" id="SSF53335">
    <property type="entry name" value="S-adenosyl-L-methionine-dependent methyltransferases"/>
    <property type="match status" value="1"/>
</dbReference>
<dbReference type="Gene3D" id="3.10.290.10">
    <property type="entry name" value="RNA-binding S4 domain"/>
    <property type="match status" value="1"/>
</dbReference>
<dbReference type="GO" id="GO:0008168">
    <property type="term" value="F:methyltransferase activity"/>
    <property type="evidence" value="ECO:0007669"/>
    <property type="project" value="InterPro"/>
</dbReference>
<dbReference type="InterPro" id="IPR036986">
    <property type="entry name" value="S4_RNA-bd_sf"/>
</dbReference>
<dbReference type="GO" id="GO:0003723">
    <property type="term" value="F:RNA binding"/>
    <property type="evidence" value="ECO:0007669"/>
    <property type="project" value="UniProtKB-KW"/>
</dbReference>
<dbReference type="InterPro" id="IPR002877">
    <property type="entry name" value="RNA_MeTrfase_FtsJ_dom"/>
</dbReference>
<dbReference type="SMART" id="SM00363">
    <property type="entry name" value="S4"/>
    <property type="match status" value="1"/>
</dbReference>
<dbReference type="GO" id="GO:0032259">
    <property type="term" value="P:methylation"/>
    <property type="evidence" value="ECO:0007669"/>
    <property type="project" value="InterPro"/>
</dbReference>
<dbReference type="InterPro" id="IPR029063">
    <property type="entry name" value="SAM-dependent_MTases_sf"/>
</dbReference>
<protein>
    <submittedName>
        <fullName evidence="4">Unannotated protein</fullName>
    </submittedName>
</protein>
<dbReference type="InterPro" id="IPR047048">
    <property type="entry name" value="TlyA"/>
</dbReference>
<comment type="similarity">
    <text evidence="2">Belongs to the TlyA family.</text>
</comment>
<dbReference type="PANTHER" id="PTHR32319:SF0">
    <property type="entry name" value="BACTERIAL HEMOLYSIN-LIKE PROTEIN"/>
    <property type="match status" value="1"/>
</dbReference>
<proteinExistence type="inferred from homology"/>
<dbReference type="CDD" id="cd00165">
    <property type="entry name" value="S4"/>
    <property type="match status" value="1"/>
</dbReference>
<evidence type="ECO:0000313" key="4">
    <source>
        <dbReference type="EMBL" id="CAB4584033.1"/>
    </source>
</evidence>